<dbReference type="InterPro" id="IPR006521">
    <property type="entry name" value="Tail_protein_I"/>
</dbReference>
<protein>
    <submittedName>
        <fullName evidence="1">Phage tail protein</fullName>
    </submittedName>
</protein>
<comment type="caution">
    <text evidence="1">The sequence shown here is derived from an EMBL/GenBank/DDBJ whole genome shotgun (WGS) entry which is preliminary data.</text>
</comment>
<organism evidence="1 2">
    <name type="scientific">Aliikangiella maris</name>
    <dbReference type="NCBI Taxonomy" id="3162458"/>
    <lineage>
        <taxon>Bacteria</taxon>
        <taxon>Pseudomonadati</taxon>
        <taxon>Pseudomonadota</taxon>
        <taxon>Gammaproteobacteria</taxon>
        <taxon>Oceanospirillales</taxon>
        <taxon>Pleioneaceae</taxon>
        <taxon>Aliikangiella</taxon>
    </lineage>
</organism>
<dbReference type="Pfam" id="PF09684">
    <property type="entry name" value="Tail_P2_I"/>
    <property type="match status" value="1"/>
</dbReference>
<dbReference type="RefSeq" id="WP_353873790.1">
    <property type="nucleotide sequence ID" value="NZ_JBEVCJ010000003.1"/>
</dbReference>
<dbReference type="NCBIfam" id="TIGR02242">
    <property type="entry name" value="tail_TIGR02242"/>
    <property type="match status" value="1"/>
</dbReference>
<sequence>MDANGLPFWMIARGEQLTELYETEWDDDKRVLQLLSTRANREFPADRVAARNAFNLPTSTVDSLGHFAYVDELRHRILVAGALPDAYELINDEQLTFVDIAMSPDGALYAIVKLQAQPDELRLINPADSNQQIILNLPDLAQADLLALLPEGGGWILDRQSQQLYKIINRTAEYHQHHSQPQLLIKPFSHTHLNRPNTNYNPGIERPCDENEQPCQIVKDTSRQFNPAHQIVAMASNNRGEVGILIWPDDDLANAYIIFITASGLSAPVELLAAKAPISLSFVKNHLWAVKFVDYGEAVVYELPPINQIEHSGIALQALGAHYPLVVSDQPNNTQQGLTQNYPFAHSLISPAYYLAGNERLNIKPLFALSKPNLAKSGSASLLQNFDSQQPATCWHRIYIEAKIPPETGIRIWLMASDEQLAFDVAQAFPHDFGYVPAFTQLPAEQLPAHIHTLNHFSTAAIQQIPKAAFCTMVSESPSNKSLLYCQHQPEQSGLFTLLVQRTGRRVRELKGRFLKVKVELFGNGQASPEIAAIRIYSPRFSYLKHYLPEIYQETLFGEKADETGSASGSDFLQRYLSLFESVLTPLEDRIAHAHLVTNPDTVPAESLDWLANWVGLSIEQGVNTAQRRNMIKQAMPLYRIRGTYAGLSLALNIATGGMVERGELVILEDFKLRRTFATIIGIDLEEKFDPLMMNSITSANSYLGDTFFLGETALANNQIEQELLALFDASMLINRREKSAVIEFFARLANRITILVHRQKPEAIFKLIRKVVSLEAPAHIQTRVLEASQPLIVGLYSLVGVDTYLKPEPGLQPAKLDDFYFGADGQIIRQPSVDERLM</sequence>
<dbReference type="Proteomes" id="UP001548189">
    <property type="component" value="Unassembled WGS sequence"/>
</dbReference>
<dbReference type="EMBL" id="JBEVCJ010000003">
    <property type="protein sequence ID" value="MET1254234.1"/>
    <property type="molecule type" value="Genomic_DNA"/>
</dbReference>
<reference evidence="1 2" key="1">
    <citation type="submission" date="2024-06" db="EMBL/GenBank/DDBJ databases">
        <authorList>
            <person name="Li F."/>
        </authorList>
    </citation>
    <scope>NUCLEOTIDE SEQUENCE [LARGE SCALE GENOMIC DNA]</scope>
    <source>
        <strain evidence="1 2">GXAS 311</strain>
    </source>
</reference>
<gene>
    <name evidence="1" type="ORF">ABVT43_03740</name>
</gene>
<keyword evidence="2" id="KW-1185">Reference proteome</keyword>
<name>A0ABV2BQM1_9GAMM</name>
<evidence type="ECO:0000313" key="2">
    <source>
        <dbReference type="Proteomes" id="UP001548189"/>
    </source>
</evidence>
<dbReference type="InterPro" id="IPR011748">
    <property type="entry name" value="Unchr_phage_tail-like"/>
</dbReference>
<evidence type="ECO:0000313" key="1">
    <source>
        <dbReference type="EMBL" id="MET1254234.1"/>
    </source>
</evidence>
<accession>A0ABV2BQM1</accession>
<proteinExistence type="predicted"/>